<feature type="transmembrane region" description="Helical" evidence="7">
    <location>
        <begin position="239"/>
        <end position="258"/>
    </location>
</feature>
<dbReference type="PANTHER" id="PTHR43744">
    <property type="entry name" value="ABC TRANSPORTER PERMEASE PROTEIN MG189-RELATED-RELATED"/>
    <property type="match status" value="1"/>
</dbReference>
<dbReference type="CDD" id="cd06261">
    <property type="entry name" value="TM_PBP2"/>
    <property type="match status" value="1"/>
</dbReference>
<dbReference type="SUPFAM" id="SSF161098">
    <property type="entry name" value="MetI-like"/>
    <property type="match status" value="1"/>
</dbReference>
<evidence type="ECO:0000256" key="5">
    <source>
        <dbReference type="ARBA" id="ARBA00022989"/>
    </source>
</evidence>
<evidence type="ECO:0000256" key="7">
    <source>
        <dbReference type="RuleBase" id="RU363032"/>
    </source>
</evidence>
<evidence type="ECO:0000313" key="10">
    <source>
        <dbReference type="Proteomes" id="UP000319771"/>
    </source>
</evidence>
<comment type="similarity">
    <text evidence="7">Belongs to the binding-protein-dependent transport system permease family.</text>
</comment>
<name>A0A538UDL5_UNCEI</name>
<evidence type="ECO:0000256" key="1">
    <source>
        <dbReference type="ARBA" id="ARBA00004651"/>
    </source>
</evidence>
<comment type="subcellular location">
    <subcellularLocation>
        <location evidence="1 7">Cell membrane</location>
        <topology evidence="1 7">Multi-pass membrane protein</topology>
    </subcellularLocation>
</comment>
<organism evidence="9 10">
    <name type="scientific">Eiseniibacteriota bacterium</name>
    <dbReference type="NCBI Taxonomy" id="2212470"/>
    <lineage>
        <taxon>Bacteria</taxon>
        <taxon>Candidatus Eiseniibacteriota</taxon>
    </lineage>
</organism>
<dbReference type="InterPro" id="IPR035906">
    <property type="entry name" value="MetI-like_sf"/>
</dbReference>
<dbReference type="GO" id="GO:0055085">
    <property type="term" value="P:transmembrane transport"/>
    <property type="evidence" value="ECO:0007669"/>
    <property type="project" value="InterPro"/>
</dbReference>
<feature type="transmembrane region" description="Helical" evidence="7">
    <location>
        <begin position="69"/>
        <end position="94"/>
    </location>
</feature>
<keyword evidence="4 7" id="KW-0812">Transmembrane</keyword>
<dbReference type="AlphaFoldDB" id="A0A538UDL5"/>
<dbReference type="EMBL" id="VBPB01000025">
    <property type="protein sequence ID" value="TMQ73976.1"/>
    <property type="molecule type" value="Genomic_DNA"/>
</dbReference>
<dbReference type="Gene3D" id="1.10.3720.10">
    <property type="entry name" value="MetI-like"/>
    <property type="match status" value="1"/>
</dbReference>
<dbReference type="Proteomes" id="UP000319771">
    <property type="component" value="Unassembled WGS sequence"/>
</dbReference>
<sequence>MSRPARALVVNAAVAAVAIVTLVPLLWMVSASFMPPGAANTMPPPLVPRTPTLEHYVALFTRLNLLRNFLNSLLISGVTTIVSLFINALAGYAFAKLRFAGRDRVFQLLVVGLVVPAQVGMLPLFLMVRGLGLVNTPWGVMIAALASIFGIFMIRQYALGIPDELLDAARVDGAGEFQIFRRVVLPLLRPILVTLAAFSFLGTWNDFLWPLIVLSDERKFTLPVALASLVGEHVLDTELMMAGAGVTVVPVLILFLVLQRSYIRGVLMGSVKG</sequence>
<comment type="caution">
    <text evidence="9">The sequence shown here is derived from an EMBL/GenBank/DDBJ whole genome shotgun (WGS) entry which is preliminary data.</text>
</comment>
<gene>
    <name evidence="9" type="ORF">E6K81_01950</name>
</gene>
<feature type="transmembrane region" description="Helical" evidence="7">
    <location>
        <begin position="7"/>
        <end position="27"/>
    </location>
</feature>
<feature type="transmembrane region" description="Helical" evidence="7">
    <location>
        <begin position="179"/>
        <end position="201"/>
    </location>
</feature>
<evidence type="ECO:0000313" key="9">
    <source>
        <dbReference type="EMBL" id="TMQ73976.1"/>
    </source>
</evidence>
<dbReference type="InterPro" id="IPR000515">
    <property type="entry name" value="MetI-like"/>
</dbReference>
<evidence type="ECO:0000259" key="8">
    <source>
        <dbReference type="PROSITE" id="PS50928"/>
    </source>
</evidence>
<evidence type="ECO:0000256" key="3">
    <source>
        <dbReference type="ARBA" id="ARBA00022475"/>
    </source>
</evidence>
<keyword evidence="5 7" id="KW-1133">Transmembrane helix</keyword>
<keyword evidence="2 7" id="KW-0813">Transport</keyword>
<dbReference type="PROSITE" id="PS50928">
    <property type="entry name" value="ABC_TM1"/>
    <property type="match status" value="1"/>
</dbReference>
<dbReference type="GO" id="GO:0005886">
    <property type="term" value="C:plasma membrane"/>
    <property type="evidence" value="ECO:0007669"/>
    <property type="project" value="UniProtKB-SubCell"/>
</dbReference>
<keyword evidence="6 7" id="KW-0472">Membrane</keyword>
<dbReference type="Pfam" id="PF00528">
    <property type="entry name" value="BPD_transp_1"/>
    <property type="match status" value="1"/>
</dbReference>
<keyword evidence="3" id="KW-1003">Cell membrane</keyword>
<feature type="domain" description="ABC transmembrane type-1" evidence="8">
    <location>
        <begin position="69"/>
        <end position="258"/>
    </location>
</feature>
<evidence type="ECO:0000256" key="6">
    <source>
        <dbReference type="ARBA" id="ARBA00023136"/>
    </source>
</evidence>
<accession>A0A538UDL5</accession>
<reference evidence="9 10" key="1">
    <citation type="journal article" date="2019" name="Nat. Microbiol.">
        <title>Mediterranean grassland soil C-N compound turnover is dependent on rainfall and depth, and is mediated by genomically divergent microorganisms.</title>
        <authorList>
            <person name="Diamond S."/>
            <person name="Andeer P.F."/>
            <person name="Li Z."/>
            <person name="Crits-Christoph A."/>
            <person name="Burstein D."/>
            <person name="Anantharaman K."/>
            <person name="Lane K.R."/>
            <person name="Thomas B.C."/>
            <person name="Pan C."/>
            <person name="Northen T.R."/>
            <person name="Banfield J.F."/>
        </authorList>
    </citation>
    <scope>NUCLEOTIDE SEQUENCE [LARGE SCALE GENOMIC DNA]</scope>
    <source>
        <strain evidence="9">WS_11</strain>
    </source>
</reference>
<proteinExistence type="inferred from homology"/>
<protein>
    <submittedName>
        <fullName evidence="9">Carbohydrate ABC transporter permease</fullName>
    </submittedName>
</protein>
<evidence type="ECO:0000256" key="2">
    <source>
        <dbReference type="ARBA" id="ARBA00022448"/>
    </source>
</evidence>
<feature type="transmembrane region" description="Helical" evidence="7">
    <location>
        <begin position="106"/>
        <end position="126"/>
    </location>
</feature>
<dbReference type="PANTHER" id="PTHR43744:SF12">
    <property type="entry name" value="ABC TRANSPORTER PERMEASE PROTEIN MG189-RELATED"/>
    <property type="match status" value="1"/>
</dbReference>
<feature type="transmembrane region" description="Helical" evidence="7">
    <location>
        <begin position="138"/>
        <end position="158"/>
    </location>
</feature>
<evidence type="ECO:0000256" key="4">
    <source>
        <dbReference type="ARBA" id="ARBA00022692"/>
    </source>
</evidence>